<dbReference type="SUPFAM" id="SSF52058">
    <property type="entry name" value="L domain-like"/>
    <property type="match status" value="1"/>
</dbReference>
<dbReference type="InterPro" id="IPR053139">
    <property type="entry name" value="Surface_bspA-like"/>
</dbReference>
<sequence>MAKNNNLKDFVTGVAGAIREKKGTTELINPQDFENKIRTIQTGIDTSDATATADDIRLDKTAYGADGKMTGTIADYDGTSEPASGKSLFQQRVDGTLKNVTADDLAGITNITANAFYYYDGLMNITIPTSVKSISKSAFGNCGNLSSVEIGTGVMSIGDSAFSSCNKLRDIMIPDNVTTIGDSVFEYCTNMVSVKIGTGITSISDFEFHYCSNLTSVTIPNSVTSIGGSVFRKNSTSTELGGTYTIFATTPPTIQSDTFKDAKINKIIVPAGTLDAYKSATNWSALADYIEEASE</sequence>
<dbReference type="PANTHER" id="PTHR45661">
    <property type="entry name" value="SURFACE ANTIGEN"/>
    <property type="match status" value="1"/>
</dbReference>
<dbReference type="InterPro" id="IPR032675">
    <property type="entry name" value="LRR_dom_sf"/>
</dbReference>
<dbReference type="EMBL" id="BK032577">
    <property type="protein sequence ID" value="DAF48911.1"/>
    <property type="molecule type" value="Genomic_DNA"/>
</dbReference>
<dbReference type="InterPro" id="IPR026906">
    <property type="entry name" value="LRR_5"/>
</dbReference>
<name>A0A8S5SDY8_9CAUD</name>
<evidence type="ECO:0000313" key="1">
    <source>
        <dbReference type="EMBL" id="DAF48911.1"/>
    </source>
</evidence>
<dbReference type="PANTHER" id="PTHR45661:SF3">
    <property type="entry name" value="IG-LIKE DOMAIN-CONTAINING PROTEIN"/>
    <property type="match status" value="1"/>
</dbReference>
<protein>
    <submittedName>
        <fullName evidence="1">Leucine-rich repeat protein</fullName>
    </submittedName>
</protein>
<organism evidence="1">
    <name type="scientific">Siphoviridae sp. ctnpt50</name>
    <dbReference type="NCBI Taxonomy" id="2827941"/>
    <lineage>
        <taxon>Viruses</taxon>
        <taxon>Duplodnaviria</taxon>
        <taxon>Heunggongvirae</taxon>
        <taxon>Uroviricota</taxon>
        <taxon>Caudoviricetes</taxon>
    </lineage>
</organism>
<proteinExistence type="predicted"/>
<accession>A0A8S5SDY8</accession>
<dbReference type="Pfam" id="PF13306">
    <property type="entry name" value="LRR_5"/>
    <property type="match status" value="1"/>
</dbReference>
<dbReference type="Gene3D" id="3.80.10.10">
    <property type="entry name" value="Ribonuclease Inhibitor"/>
    <property type="match status" value="1"/>
</dbReference>
<reference evidence="1" key="1">
    <citation type="journal article" date="2021" name="Proc. Natl. Acad. Sci. U.S.A.">
        <title>A Catalog of Tens of Thousands of Viruses from Human Metagenomes Reveals Hidden Associations with Chronic Diseases.</title>
        <authorList>
            <person name="Tisza M.J."/>
            <person name="Buck C.B."/>
        </authorList>
    </citation>
    <scope>NUCLEOTIDE SEQUENCE</scope>
    <source>
        <strain evidence="1">Ctnpt50</strain>
    </source>
</reference>